<reference evidence="1" key="1">
    <citation type="submission" date="2023-03" db="EMBL/GenBank/DDBJ databases">
        <authorList>
            <person name="Julca I."/>
        </authorList>
    </citation>
    <scope>NUCLEOTIDE SEQUENCE</scope>
</reference>
<accession>A0AAV1CPD9</accession>
<evidence type="ECO:0000313" key="2">
    <source>
        <dbReference type="Proteomes" id="UP001161247"/>
    </source>
</evidence>
<dbReference type="AlphaFoldDB" id="A0AAV1CPD9"/>
<proteinExistence type="predicted"/>
<protein>
    <submittedName>
        <fullName evidence="1">OLC1v1033633C1</fullName>
    </submittedName>
</protein>
<dbReference type="Proteomes" id="UP001161247">
    <property type="component" value="Chromosome 3"/>
</dbReference>
<dbReference type="EMBL" id="OX459120">
    <property type="protein sequence ID" value="CAI9097252.1"/>
    <property type="molecule type" value="Genomic_DNA"/>
</dbReference>
<name>A0AAV1CPD9_OLDCO</name>
<keyword evidence="2" id="KW-1185">Reference proteome</keyword>
<gene>
    <name evidence="1" type="ORF">OLC1_LOCUS7796</name>
</gene>
<organism evidence="1 2">
    <name type="scientific">Oldenlandia corymbosa var. corymbosa</name>
    <dbReference type="NCBI Taxonomy" id="529605"/>
    <lineage>
        <taxon>Eukaryota</taxon>
        <taxon>Viridiplantae</taxon>
        <taxon>Streptophyta</taxon>
        <taxon>Embryophyta</taxon>
        <taxon>Tracheophyta</taxon>
        <taxon>Spermatophyta</taxon>
        <taxon>Magnoliopsida</taxon>
        <taxon>eudicotyledons</taxon>
        <taxon>Gunneridae</taxon>
        <taxon>Pentapetalae</taxon>
        <taxon>asterids</taxon>
        <taxon>lamiids</taxon>
        <taxon>Gentianales</taxon>
        <taxon>Rubiaceae</taxon>
        <taxon>Rubioideae</taxon>
        <taxon>Spermacoceae</taxon>
        <taxon>Hedyotis-Oldenlandia complex</taxon>
        <taxon>Oldenlandia</taxon>
    </lineage>
</organism>
<sequence>MTLFTSSNGVVLIELNCKHDDDDLDLFLSTSITANEGYLFPIDPGGLVHLSNSEMIRLDRSWDKVITCFSGGTLFLIEADKPKLAIRVEHGDSQDFICTNSSNSVFLKVTKRDTVKLEFIVEMRSVDRLWLGRATAFKVGTLLLEMQSWDKKATRFRGNTSIFEGSLNLVITVEEENFVWRIAWNM</sequence>
<evidence type="ECO:0000313" key="1">
    <source>
        <dbReference type="EMBL" id="CAI9097252.1"/>
    </source>
</evidence>